<dbReference type="PRINTS" id="PR00298">
    <property type="entry name" value="CHAPERONIN60"/>
</dbReference>
<feature type="binding site" evidence="9">
    <location>
        <begin position="29"/>
        <end position="32"/>
    </location>
    <ligand>
        <name>ATP</name>
        <dbReference type="ChEBI" id="CHEBI:30616"/>
    </ligand>
</feature>
<dbReference type="InterPro" id="IPR027409">
    <property type="entry name" value="GroEL-like_apical_dom_sf"/>
</dbReference>
<dbReference type="NCBIfam" id="NF000592">
    <property type="entry name" value="PRK00013.1"/>
    <property type="match status" value="1"/>
</dbReference>
<dbReference type="InterPro" id="IPR001844">
    <property type="entry name" value="Cpn60/GroEL"/>
</dbReference>
<dbReference type="CDD" id="cd03344">
    <property type="entry name" value="GroEL"/>
    <property type="match status" value="1"/>
</dbReference>
<keyword evidence="13" id="KW-1185">Reference proteome</keyword>
<dbReference type="EMBL" id="WJHE01000130">
    <property type="protein sequence ID" value="MST31768.1"/>
    <property type="molecule type" value="Genomic_DNA"/>
</dbReference>
<evidence type="ECO:0000256" key="2">
    <source>
        <dbReference type="ARBA" id="ARBA00004241"/>
    </source>
</evidence>
<comment type="similarity">
    <text evidence="3 9 10">Belongs to the chaperonin (HSP60) family.</text>
</comment>
<dbReference type="InterPro" id="IPR027413">
    <property type="entry name" value="GROEL-like_equatorial_sf"/>
</dbReference>
<reference evidence="12 13" key="1">
    <citation type="submission" date="2019-11" db="EMBL/GenBank/DDBJ databases">
        <title>Acidiferrimicrobium australis gen. nov., sp. nov., an acidophilic and obligately heterotrophic, member of the Actinobacteria that catalyses dissimilatory oxido- reduction of iron isolated from metal-rich acidic water in Chile.</title>
        <authorList>
            <person name="Gonzalez D."/>
            <person name="Huber K."/>
            <person name="Hedrich S."/>
            <person name="Rojas-Villalobos C."/>
            <person name="Quatrini R."/>
            <person name="Dinamarca M.A."/>
            <person name="Schwarz A."/>
            <person name="Canales C."/>
            <person name="Nancucheo I."/>
        </authorList>
    </citation>
    <scope>NUCLEOTIDE SEQUENCE [LARGE SCALE GENOMIC DNA]</scope>
    <source>
        <strain evidence="12 13">USS-CCA1</strain>
    </source>
</reference>
<name>A0ABW9QQK4_9ACTN</name>
<evidence type="ECO:0000256" key="1">
    <source>
        <dbReference type="ARBA" id="ARBA00004191"/>
    </source>
</evidence>
<feature type="binding site" evidence="9">
    <location>
        <position position="415"/>
    </location>
    <ligand>
        <name>ATP</name>
        <dbReference type="ChEBI" id="CHEBI:30616"/>
    </ligand>
</feature>
<dbReference type="HAMAP" id="MF_00600">
    <property type="entry name" value="CH60"/>
    <property type="match status" value="1"/>
</dbReference>
<dbReference type="Gene3D" id="3.50.7.10">
    <property type="entry name" value="GroEL"/>
    <property type="match status" value="1"/>
</dbReference>
<keyword evidence="9" id="KW-0963">Cytoplasm</keyword>
<evidence type="ECO:0000256" key="4">
    <source>
        <dbReference type="ARBA" id="ARBA00022741"/>
    </source>
</evidence>
<feature type="binding site" evidence="9">
    <location>
        <begin position="478"/>
        <end position="480"/>
    </location>
    <ligand>
        <name>ATP</name>
        <dbReference type="ChEBI" id="CHEBI:30616"/>
    </ligand>
</feature>
<evidence type="ECO:0000313" key="13">
    <source>
        <dbReference type="Proteomes" id="UP000437736"/>
    </source>
</evidence>
<feature type="binding site" evidence="9">
    <location>
        <position position="494"/>
    </location>
    <ligand>
        <name>ATP</name>
        <dbReference type="ChEBI" id="CHEBI:30616"/>
    </ligand>
</feature>
<dbReference type="SUPFAM" id="SSF48592">
    <property type="entry name" value="GroEL equatorial domain-like"/>
    <property type="match status" value="1"/>
</dbReference>
<keyword evidence="4 9" id="KW-0547">Nucleotide-binding</keyword>
<evidence type="ECO:0000256" key="5">
    <source>
        <dbReference type="ARBA" id="ARBA00022840"/>
    </source>
</evidence>
<dbReference type="NCBIfam" id="NF009487">
    <property type="entry name" value="PRK12849.1"/>
    <property type="match status" value="1"/>
</dbReference>
<keyword evidence="5 9" id="KW-0067">ATP-binding</keyword>
<evidence type="ECO:0000256" key="9">
    <source>
        <dbReference type="HAMAP-Rule" id="MF_00600"/>
    </source>
</evidence>
<evidence type="ECO:0000256" key="11">
    <source>
        <dbReference type="RuleBase" id="RU000419"/>
    </source>
</evidence>
<dbReference type="Gene3D" id="1.10.560.10">
    <property type="entry name" value="GroEL-like equatorial domain"/>
    <property type="match status" value="1"/>
</dbReference>
<dbReference type="InterPro" id="IPR018370">
    <property type="entry name" value="Chaperonin_Cpn60_CS"/>
</dbReference>
<keyword evidence="6 9" id="KW-0143">Chaperone</keyword>
<keyword evidence="7 9" id="KW-0413">Isomerase</keyword>
<comment type="caution">
    <text evidence="9">Lacks conserved residue(s) required for the propagation of feature annotation.</text>
</comment>
<evidence type="ECO:0000256" key="8">
    <source>
        <dbReference type="ARBA" id="ARBA00025702"/>
    </source>
</evidence>
<dbReference type="Gene3D" id="3.30.260.10">
    <property type="entry name" value="TCP-1-like chaperonin intermediate domain"/>
    <property type="match status" value="1"/>
</dbReference>
<sequence>MAREIRFEQEARQRLQAGVDKLADTVRVTLGPKGRNVVLEKLTGTPVITNDGVTIAREIHLKDPFEDMGAQLVKEVATKTNDVAGDGTTTATVLAQAMIAAGMEAIAAGANPMLLKRGIEAAIAEVVPRLEKMATPISGRTEMGHVAAISANDDPCIGEVIADALASVGLDGVVTVEEWPRYDMDVELTEGISFDNGFLSPYMVTDEARMEAVLDDPYILLTNEKVVKAQELMPLLDRILRSDRRPLVVMAESVEGSALGMLVSNKVHGNFSSVAVRAPGFGHRRLAELEDLAVLTGGTVVTGDAGTSLEAATLEHLGRARRVTVTREATTIVGGAGRPDSVAARVEQVRTELARTTHPRDKDKLADRLAKLAGRVAVIHVGAATPAELKEKQHRVEDALSATRAAVEEGIVAGGGAALVHTLDAFDDLHLTGDYAAGANVVRTALSAPLYWIARNAGHDGAEVVERVRAMGRTQGFDALRGEYADLIEAGVIDPLKVSRSALENAASIAALLLTTDALVAEEVQRVTGEILAPGFGDLAEGLPRASSDAATPT</sequence>
<organism evidence="12 13">
    <name type="scientific">Acidiferrimicrobium australe</name>
    <dbReference type="NCBI Taxonomy" id="2664430"/>
    <lineage>
        <taxon>Bacteria</taxon>
        <taxon>Bacillati</taxon>
        <taxon>Actinomycetota</taxon>
        <taxon>Acidimicrobiia</taxon>
        <taxon>Acidimicrobiales</taxon>
        <taxon>Acidimicrobiaceae</taxon>
        <taxon>Acidiferrimicrobium</taxon>
    </lineage>
</organism>
<evidence type="ECO:0000313" key="12">
    <source>
        <dbReference type="EMBL" id="MST31768.1"/>
    </source>
</evidence>
<evidence type="ECO:0000256" key="6">
    <source>
        <dbReference type="ARBA" id="ARBA00023186"/>
    </source>
</evidence>
<dbReference type="InterPro" id="IPR027410">
    <property type="entry name" value="TCP-1-like_intermed_sf"/>
</dbReference>
<proteinExistence type="inferred from homology"/>
<comment type="subunit">
    <text evidence="9 11">Forms a cylinder of 14 subunits composed of two heptameric rings stacked back-to-back. Interacts with the co-chaperonin GroES.</text>
</comment>
<dbReference type="NCBIfam" id="TIGR02348">
    <property type="entry name" value="GroEL"/>
    <property type="match status" value="1"/>
</dbReference>
<dbReference type="SUPFAM" id="SSF52029">
    <property type="entry name" value="GroEL apical domain-like"/>
    <property type="match status" value="1"/>
</dbReference>
<dbReference type="NCBIfam" id="NF009488">
    <property type="entry name" value="PRK12850.1"/>
    <property type="match status" value="1"/>
</dbReference>
<accession>A0ABW9QQK4</accession>
<dbReference type="EC" id="5.6.1.7" evidence="9"/>
<dbReference type="Pfam" id="PF00118">
    <property type="entry name" value="Cpn60_TCP1"/>
    <property type="match status" value="1"/>
</dbReference>
<evidence type="ECO:0000256" key="3">
    <source>
        <dbReference type="ARBA" id="ARBA00006607"/>
    </source>
</evidence>
<dbReference type="Proteomes" id="UP000437736">
    <property type="component" value="Unassembled WGS sequence"/>
</dbReference>
<evidence type="ECO:0000256" key="10">
    <source>
        <dbReference type="RuleBase" id="RU000418"/>
    </source>
</evidence>
<dbReference type="PROSITE" id="PS00296">
    <property type="entry name" value="CHAPERONINS_CPN60"/>
    <property type="match status" value="1"/>
</dbReference>
<dbReference type="PANTHER" id="PTHR45633">
    <property type="entry name" value="60 KDA HEAT SHOCK PROTEIN, MITOCHONDRIAL"/>
    <property type="match status" value="1"/>
</dbReference>
<gene>
    <name evidence="9 12" type="primary">groL</name>
    <name evidence="9" type="synonym">groEL</name>
    <name evidence="12" type="ORF">GHK86_03370</name>
</gene>
<comment type="function">
    <text evidence="9 11">Together with its co-chaperonin GroES, plays an essential role in assisting protein folding. The GroEL-GroES system forms a nano-cage that allows encapsulation of the non-native substrate proteins and provides a physical environment optimized to promote and accelerate protein folding.</text>
</comment>
<dbReference type="NCBIfam" id="NF009489">
    <property type="entry name" value="PRK12851.1"/>
    <property type="match status" value="1"/>
</dbReference>
<feature type="binding site" evidence="9">
    <location>
        <begin position="86"/>
        <end position="90"/>
    </location>
    <ligand>
        <name>ATP</name>
        <dbReference type="ChEBI" id="CHEBI:30616"/>
    </ligand>
</feature>
<dbReference type="SUPFAM" id="SSF54849">
    <property type="entry name" value="GroEL-intermediate domain like"/>
    <property type="match status" value="1"/>
</dbReference>
<evidence type="ECO:0000256" key="7">
    <source>
        <dbReference type="ARBA" id="ARBA00023235"/>
    </source>
</evidence>
<protein>
    <recommendedName>
        <fullName evidence="9">Chaperonin GroEL</fullName>
        <ecNumber evidence="9">5.6.1.7</ecNumber>
    </recommendedName>
    <alternativeName>
        <fullName evidence="9">60 kDa chaperonin</fullName>
    </alternativeName>
    <alternativeName>
        <fullName evidence="9">Chaperonin-60</fullName>
        <shortName evidence="9">Cpn60</shortName>
    </alternativeName>
</protein>
<comment type="caution">
    <text evidence="12">The sequence shown here is derived from an EMBL/GenBank/DDBJ whole genome shotgun (WGS) entry which is preliminary data.</text>
</comment>
<dbReference type="InterPro" id="IPR002423">
    <property type="entry name" value="Cpn60/GroEL/TCP-1"/>
</dbReference>
<comment type="subcellular location">
    <subcellularLocation>
        <location evidence="2">Cell surface</location>
    </subcellularLocation>
    <subcellularLocation>
        <location evidence="9">Cytoplasm</location>
    </subcellularLocation>
    <subcellularLocation>
        <location evidence="8">Secreted</location>
        <location evidence="8">Capsule</location>
    </subcellularLocation>
    <subcellularLocation>
        <location evidence="1">Secreted</location>
        <location evidence="1">Cell wall</location>
    </subcellularLocation>
</comment>